<dbReference type="InterPro" id="IPR058530">
    <property type="entry name" value="Baseplate_J-like_C"/>
</dbReference>
<feature type="domain" description="Baseplate J-like C-terminal" evidence="2">
    <location>
        <begin position="211"/>
        <end position="289"/>
    </location>
</feature>
<evidence type="ECO:0000313" key="3">
    <source>
        <dbReference type="EMBL" id="WGL54602.1"/>
    </source>
</evidence>
<gene>
    <name evidence="3" type="ORF">QBD33_13020</name>
</gene>
<reference evidence="3" key="1">
    <citation type="submission" date="2023-04" db="EMBL/GenBank/DDBJ databases">
        <title>APH(3)-Id, a novel chromosomal aminoglycoside phosphotransferase, identified from an environmental isolate of Kluyvera intermedia DW18.</title>
        <authorList>
            <person name="Sha Y."/>
        </authorList>
    </citation>
    <scope>NUCLEOTIDE SEQUENCE</scope>
    <source>
        <strain evidence="3">DW18</strain>
    </source>
</reference>
<dbReference type="InterPro" id="IPR058531">
    <property type="entry name" value="Baseplate_J_M"/>
</dbReference>
<dbReference type="RefSeq" id="WP_280555655.1">
    <property type="nucleotide sequence ID" value="NZ_CP123488.1"/>
</dbReference>
<sequence>MATVDLSELPPPEIIATLDYETILNDVKAIIIAAYPEDMQSAITAAMSLESEPLNVIAQVIAYRELMLRQVINDGAAACMLSHASAGDLDNLAANNHTVRLTVTEETDTTDAVMESDAALRMRAQSAFEGLSVAGPTGAYEYFAKSASGKVTDAKASSPAPAEVVVSVLSTEGDGTASDELVATVNAKLSDESIRPVGDRLTVQSAEIINYDINATLYFYPGPESEPIANAAEASLQKWLKSQWRIGLDVAKSAISAALHVQGVQRVELDLPERIIISDTQAARCVSVIITRGGTDE</sequence>
<dbReference type="EMBL" id="CP123488">
    <property type="protein sequence ID" value="WGL54602.1"/>
    <property type="molecule type" value="Genomic_DNA"/>
</dbReference>
<dbReference type="InterPro" id="IPR052726">
    <property type="entry name" value="Phage_Baseplate_Hub"/>
</dbReference>
<protein>
    <submittedName>
        <fullName evidence="3">Baseplate J/gp47 family protein</fullName>
    </submittedName>
</protein>
<dbReference type="Proteomes" id="UP001177527">
    <property type="component" value="Chromosome"/>
</dbReference>
<evidence type="ECO:0000313" key="4">
    <source>
        <dbReference type="Proteomes" id="UP001177527"/>
    </source>
</evidence>
<evidence type="ECO:0000259" key="2">
    <source>
        <dbReference type="Pfam" id="PF26079"/>
    </source>
</evidence>
<name>A0AA95JSZ2_KLUIN</name>
<dbReference type="Pfam" id="PF26078">
    <property type="entry name" value="Baseplate_J_M"/>
    <property type="match status" value="1"/>
</dbReference>
<proteinExistence type="predicted"/>
<dbReference type="AlphaFoldDB" id="A0AA95JSZ2"/>
<evidence type="ECO:0000259" key="1">
    <source>
        <dbReference type="Pfam" id="PF26078"/>
    </source>
</evidence>
<organism evidence="3 4">
    <name type="scientific">Kluyvera intermedia</name>
    <name type="common">Enterobacter intermedius</name>
    <dbReference type="NCBI Taxonomy" id="61648"/>
    <lineage>
        <taxon>Bacteria</taxon>
        <taxon>Pseudomonadati</taxon>
        <taxon>Pseudomonadota</taxon>
        <taxon>Gammaproteobacteria</taxon>
        <taxon>Enterobacterales</taxon>
        <taxon>Enterobacteriaceae</taxon>
        <taxon>Kluyvera</taxon>
    </lineage>
</organism>
<dbReference type="Pfam" id="PF26079">
    <property type="entry name" value="Baseplate_J_C"/>
    <property type="match status" value="1"/>
</dbReference>
<dbReference type="PIRSF" id="PIRSF020481">
    <property type="entry name" value="BAP"/>
    <property type="match status" value="1"/>
</dbReference>
<dbReference type="InterPro" id="IPR014507">
    <property type="entry name" value="Baseplate_assembly_J_pred"/>
</dbReference>
<feature type="domain" description="Baseplate J-like central" evidence="1">
    <location>
        <begin position="133"/>
        <end position="204"/>
    </location>
</feature>
<dbReference type="PANTHER" id="PTHR35862:SF1">
    <property type="entry name" value="FELS-2 PROPHAGE PROTEIN"/>
    <property type="match status" value="1"/>
</dbReference>
<dbReference type="PANTHER" id="PTHR35862">
    <property type="entry name" value="FELS-2 PROPHAGE PROTEIN"/>
    <property type="match status" value="1"/>
</dbReference>
<accession>A0AA95JSZ2</accession>